<sequence length="101" mass="11219">MAPVRLANGWHIVRMVEMKPGGGTEPVPFEQVRDRLATQLRRQRIDQARQHFVTVLIDKANIAVDDTSKCTGSPKRPTLDPAAVYTTAKRSASSVTSSQFR</sequence>
<dbReference type="AlphaFoldDB" id="A0A6C1KGE2"/>
<dbReference type="GeneID" id="95774095"/>
<organism evidence="1 2">
    <name type="scientific">Xanthobacter autotrophicus</name>
    <dbReference type="NCBI Taxonomy" id="280"/>
    <lineage>
        <taxon>Bacteria</taxon>
        <taxon>Pseudomonadati</taxon>
        <taxon>Pseudomonadota</taxon>
        <taxon>Alphaproteobacteria</taxon>
        <taxon>Hyphomicrobiales</taxon>
        <taxon>Xanthobacteraceae</taxon>
        <taxon>Xanthobacter</taxon>
    </lineage>
</organism>
<dbReference type="RefSeq" id="WP_138399614.1">
    <property type="nucleotide sequence ID" value="NZ_JBAFVI010000002.1"/>
</dbReference>
<gene>
    <name evidence="1" type="ORF">FBQ73_11580</name>
</gene>
<evidence type="ECO:0000313" key="1">
    <source>
        <dbReference type="EMBL" id="TLX43260.1"/>
    </source>
</evidence>
<dbReference type="EMBL" id="VAUP01000022">
    <property type="protein sequence ID" value="TLX43260.1"/>
    <property type="molecule type" value="Genomic_DNA"/>
</dbReference>
<name>A0A6C1KGE2_XANAU</name>
<protein>
    <recommendedName>
        <fullName evidence="3">PpiC domain-containing protein</fullName>
    </recommendedName>
</protein>
<evidence type="ECO:0000313" key="2">
    <source>
        <dbReference type="Proteomes" id="UP000305131"/>
    </source>
</evidence>
<reference evidence="1 2" key="1">
    <citation type="submission" date="2019-05" db="EMBL/GenBank/DDBJ databases">
        <authorList>
            <person name="Zhou X."/>
        </authorList>
    </citation>
    <scope>NUCLEOTIDE SEQUENCE [LARGE SCALE GENOMIC DNA]</scope>
    <source>
        <strain evidence="1 2">DSM 432</strain>
    </source>
</reference>
<accession>A0A6C1KGE2</accession>
<dbReference type="OrthoDB" id="9812372at2"/>
<proteinExistence type="predicted"/>
<comment type="caution">
    <text evidence="1">The sequence shown here is derived from an EMBL/GenBank/DDBJ whole genome shotgun (WGS) entry which is preliminary data.</text>
</comment>
<evidence type="ECO:0008006" key="3">
    <source>
        <dbReference type="Google" id="ProtNLM"/>
    </source>
</evidence>
<dbReference type="Proteomes" id="UP000305131">
    <property type="component" value="Unassembled WGS sequence"/>
</dbReference>